<dbReference type="EMBL" id="DQUO01000013">
    <property type="protein sequence ID" value="HIP90954.1"/>
    <property type="molecule type" value="Genomic_DNA"/>
</dbReference>
<dbReference type="GO" id="GO:0005886">
    <property type="term" value="C:plasma membrane"/>
    <property type="evidence" value="ECO:0007669"/>
    <property type="project" value="UniProtKB-SubCell"/>
</dbReference>
<dbReference type="Proteomes" id="UP000643554">
    <property type="component" value="Unassembled WGS sequence"/>
</dbReference>
<keyword evidence="3" id="KW-1003">Cell membrane</keyword>
<feature type="transmembrane region" description="Helical" evidence="7">
    <location>
        <begin position="127"/>
        <end position="146"/>
    </location>
</feature>
<feature type="transmembrane region" description="Helical" evidence="7">
    <location>
        <begin position="308"/>
        <end position="325"/>
    </location>
</feature>
<evidence type="ECO:0000256" key="1">
    <source>
        <dbReference type="ARBA" id="ARBA00004651"/>
    </source>
</evidence>
<evidence type="ECO:0000313" key="10">
    <source>
        <dbReference type="Proteomes" id="UP000643554"/>
    </source>
</evidence>
<dbReference type="AlphaFoldDB" id="A0A832ZB48"/>
<reference evidence="8" key="1">
    <citation type="journal article" date="2020" name="ISME J.">
        <title>Gammaproteobacteria mediating utilization of methyl-, sulfur- and petroleum organic compounds in deep ocean hydrothermal plumes.</title>
        <authorList>
            <person name="Zhou Z."/>
            <person name="Liu Y."/>
            <person name="Pan J."/>
            <person name="Cron B.R."/>
            <person name="Toner B.M."/>
            <person name="Anantharaman K."/>
            <person name="Breier J.A."/>
            <person name="Dick G.J."/>
            <person name="Li M."/>
        </authorList>
    </citation>
    <scope>NUCLEOTIDE SEQUENCE</scope>
    <source>
        <strain evidence="8">SZUA-1453</strain>
        <strain evidence="9">SZUA-1471</strain>
    </source>
</reference>
<comment type="caution">
    <text evidence="8">The sequence shown here is derived from an EMBL/GenBank/DDBJ whole genome shotgun (WGS) entry which is preliminary data.</text>
</comment>
<keyword evidence="5 7" id="KW-1133">Transmembrane helix</keyword>
<feature type="transmembrane region" description="Helical" evidence="7">
    <location>
        <begin position="41"/>
        <end position="62"/>
    </location>
</feature>
<dbReference type="InterPro" id="IPR022791">
    <property type="entry name" value="L-PG_synthase/AglD"/>
</dbReference>
<evidence type="ECO:0000313" key="8">
    <source>
        <dbReference type="EMBL" id="HIP84749.1"/>
    </source>
</evidence>
<gene>
    <name evidence="8" type="ORF">EYH15_04605</name>
    <name evidence="9" type="ORF">EYH21_01460</name>
</gene>
<feature type="transmembrane region" description="Helical" evidence="7">
    <location>
        <begin position="256"/>
        <end position="274"/>
    </location>
</feature>
<feature type="transmembrane region" description="Helical" evidence="7">
    <location>
        <begin position="7"/>
        <end position="29"/>
    </location>
</feature>
<feature type="transmembrane region" description="Helical" evidence="7">
    <location>
        <begin position="224"/>
        <end position="244"/>
    </location>
</feature>
<evidence type="ECO:0000313" key="9">
    <source>
        <dbReference type="EMBL" id="HIP90954.1"/>
    </source>
</evidence>
<evidence type="ECO:0000256" key="6">
    <source>
        <dbReference type="ARBA" id="ARBA00023136"/>
    </source>
</evidence>
<dbReference type="Pfam" id="PF03706">
    <property type="entry name" value="LPG_synthase_TM"/>
    <property type="match status" value="1"/>
</dbReference>
<dbReference type="NCBIfam" id="TIGR00374">
    <property type="entry name" value="flippase-like domain"/>
    <property type="match status" value="1"/>
</dbReference>
<dbReference type="PANTHER" id="PTHR39087">
    <property type="entry name" value="UPF0104 MEMBRANE PROTEIN MJ1595"/>
    <property type="match status" value="1"/>
</dbReference>
<name>A0A832ZB48_9EURY</name>
<comment type="subcellular location">
    <subcellularLocation>
        <location evidence="1">Cell membrane</location>
        <topology evidence="1">Multi-pass membrane protein</topology>
    </subcellularLocation>
</comment>
<keyword evidence="6 7" id="KW-0472">Membrane</keyword>
<sequence>MSLRKRILTFLLYVLGLTIILLIVVHVGISEVLSVLLSTDPYIFLLAVVIYFLGCFVLTLRWRAILSISNYRASLKHLFLLIMMGQFINNITPSMRGGSEPFRAYYLSKLESIPKSISFSSVIVERVLDTITFLLLSLLVILYLLIKGIPLVEELVLIWLLIGALMTASIYAIMHRSLPYKVASKLITVISSISSRSVPEKEVYKSIEDLQQNILFLHHNKKKMILPFILTFLWWFLDILKNYILFLSIGYQLPPIVLSLTYLVSLLVGLLPTLPGSLGVSDAVSITLYSYFGIPHSISTTGTLLDRVVSYIIPTVLGFIAYYLIRRRLKDKVKR</sequence>
<organism evidence="8 10">
    <name type="scientific">Methanothermococcus okinawensis</name>
    <dbReference type="NCBI Taxonomy" id="155863"/>
    <lineage>
        <taxon>Archaea</taxon>
        <taxon>Methanobacteriati</taxon>
        <taxon>Methanobacteriota</taxon>
        <taxon>Methanomada group</taxon>
        <taxon>Methanococci</taxon>
        <taxon>Methanococcales</taxon>
        <taxon>Methanococcaceae</taxon>
        <taxon>Methanothermococcus</taxon>
    </lineage>
</organism>
<evidence type="ECO:0000256" key="4">
    <source>
        <dbReference type="ARBA" id="ARBA00022692"/>
    </source>
</evidence>
<protein>
    <submittedName>
        <fullName evidence="8">Flippase-like domain-containing protein</fullName>
    </submittedName>
</protein>
<proteinExistence type="inferred from homology"/>
<comment type="similarity">
    <text evidence="2">Belongs to the UPF0104 family.</text>
</comment>
<evidence type="ECO:0000256" key="3">
    <source>
        <dbReference type="ARBA" id="ARBA00022475"/>
    </source>
</evidence>
<keyword evidence="4 7" id="KW-0812">Transmembrane</keyword>
<dbReference type="EMBL" id="DQUI01000074">
    <property type="protein sequence ID" value="HIP84749.1"/>
    <property type="molecule type" value="Genomic_DNA"/>
</dbReference>
<feature type="transmembrane region" description="Helical" evidence="7">
    <location>
        <begin position="155"/>
        <end position="174"/>
    </location>
</feature>
<feature type="transmembrane region" description="Helical" evidence="7">
    <location>
        <begin position="74"/>
        <end position="92"/>
    </location>
</feature>
<dbReference type="PANTHER" id="PTHR39087:SF2">
    <property type="entry name" value="UPF0104 MEMBRANE PROTEIN MJ1595"/>
    <property type="match status" value="1"/>
</dbReference>
<accession>A0A832ZB48</accession>
<evidence type="ECO:0000256" key="5">
    <source>
        <dbReference type="ARBA" id="ARBA00022989"/>
    </source>
</evidence>
<dbReference type="Proteomes" id="UP000618343">
    <property type="component" value="Unassembled WGS sequence"/>
</dbReference>
<evidence type="ECO:0000256" key="2">
    <source>
        <dbReference type="ARBA" id="ARBA00011061"/>
    </source>
</evidence>
<evidence type="ECO:0000256" key="7">
    <source>
        <dbReference type="SAM" id="Phobius"/>
    </source>
</evidence>